<dbReference type="GO" id="GO:0043565">
    <property type="term" value="F:sequence-specific DNA binding"/>
    <property type="evidence" value="ECO:0007669"/>
    <property type="project" value="InterPro"/>
</dbReference>
<evidence type="ECO:0000256" key="2">
    <source>
        <dbReference type="ARBA" id="ARBA00022840"/>
    </source>
</evidence>
<dbReference type="InterPro" id="IPR025943">
    <property type="entry name" value="Sigma_54_int_dom_ATP-bd_2"/>
</dbReference>
<keyword evidence="3" id="KW-0805">Transcription regulation</keyword>
<dbReference type="InterPro" id="IPR025944">
    <property type="entry name" value="Sigma_54_int_dom_CS"/>
</dbReference>
<dbReference type="PANTHER" id="PTHR32071:SF117">
    <property type="entry name" value="PTS-DEPENDENT DIHYDROXYACETONE KINASE OPERON REGULATORY PROTEIN-RELATED"/>
    <property type="match status" value="1"/>
</dbReference>
<dbReference type="InterPro" id="IPR027417">
    <property type="entry name" value="P-loop_NTPase"/>
</dbReference>
<dbReference type="InterPro" id="IPR025662">
    <property type="entry name" value="Sigma_54_int_dom_ATP-bd_1"/>
</dbReference>
<keyword evidence="8" id="KW-1185">Reference proteome</keyword>
<evidence type="ECO:0000256" key="4">
    <source>
        <dbReference type="ARBA" id="ARBA00023125"/>
    </source>
</evidence>
<dbReference type="PROSITE" id="PS00688">
    <property type="entry name" value="SIGMA54_INTERACT_3"/>
    <property type="match status" value="1"/>
</dbReference>
<dbReference type="PROSITE" id="PS00676">
    <property type="entry name" value="SIGMA54_INTERACT_2"/>
    <property type="match status" value="1"/>
</dbReference>
<dbReference type="SMART" id="SM00382">
    <property type="entry name" value="AAA"/>
    <property type="match status" value="1"/>
</dbReference>
<evidence type="ECO:0000259" key="6">
    <source>
        <dbReference type="PROSITE" id="PS50045"/>
    </source>
</evidence>
<dbReference type="InterPro" id="IPR058031">
    <property type="entry name" value="AAA_lid_NorR"/>
</dbReference>
<evidence type="ECO:0000313" key="8">
    <source>
        <dbReference type="Proteomes" id="UP000095342"/>
    </source>
</evidence>
<name>A0A1D8K6M3_9GAMM</name>
<dbReference type="FunFam" id="3.40.50.300:FF:000006">
    <property type="entry name" value="DNA-binding transcriptional regulator NtrC"/>
    <property type="match status" value="1"/>
</dbReference>
<dbReference type="InterPro" id="IPR002197">
    <property type="entry name" value="HTH_Fis"/>
</dbReference>
<dbReference type="GO" id="GO:0005524">
    <property type="term" value="F:ATP binding"/>
    <property type="evidence" value="ECO:0007669"/>
    <property type="project" value="UniProtKB-KW"/>
</dbReference>
<dbReference type="EMBL" id="CP017448">
    <property type="protein sequence ID" value="AOV16627.1"/>
    <property type="molecule type" value="Genomic_DNA"/>
</dbReference>
<dbReference type="SUPFAM" id="SSF46689">
    <property type="entry name" value="Homeodomain-like"/>
    <property type="match status" value="1"/>
</dbReference>
<dbReference type="SUPFAM" id="SSF52540">
    <property type="entry name" value="P-loop containing nucleoside triphosphate hydrolases"/>
    <property type="match status" value="1"/>
</dbReference>
<evidence type="ECO:0000313" key="7">
    <source>
        <dbReference type="EMBL" id="AOV16627.1"/>
    </source>
</evidence>
<evidence type="ECO:0000256" key="1">
    <source>
        <dbReference type="ARBA" id="ARBA00022741"/>
    </source>
</evidence>
<proteinExistence type="predicted"/>
<gene>
    <name evidence="7" type="ORF">BJI67_05700</name>
</gene>
<dbReference type="KEGG" id="aaeo:BJI67_05700"/>
<dbReference type="GO" id="GO:0006355">
    <property type="term" value="P:regulation of DNA-templated transcription"/>
    <property type="evidence" value="ECO:0007669"/>
    <property type="project" value="InterPro"/>
</dbReference>
<keyword evidence="5" id="KW-0804">Transcription</keyword>
<dbReference type="Gene3D" id="1.10.8.60">
    <property type="match status" value="1"/>
</dbReference>
<dbReference type="CDD" id="cd00009">
    <property type="entry name" value="AAA"/>
    <property type="match status" value="1"/>
</dbReference>
<evidence type="ECO:0000256" key="3">
    <source>
        <dbReference type="ARBA" id="ARBA00023015"/>
    </source>
</evidence>
<sequence>MSKSSFGHLDSADTPTPVVWVASHAGAEADQLRAIVEFLGFDPVNFDASAPLGEAVALMVCTLGDPTGMREVLLWHADNPAAPPLVVVGEEPEGFTGTRLAWPLDASQTILALERARAYSSASRESTTGIMPPILDRMLIGRSQSMLRLRRLIARVAETDTTVLVQGETGTGKEVVASAIHYCSPRRDRPFVAVNCGAIPAELLESELFGHEKGAFTGALTARQGRFELAQGGTLFLDEIGDMPLPMQVKLLRVLQERTFERVGSNRSMNTDVRVIAATHRDLEASISEGRFREDLFYRLNVFPVEVAPLRHRKEDIPLLAEHFAARLERDGRERIRLSPGALKALNLYHWPGNVRELANMIERLSILVPDGTVEVMDLPTKMLELAEVDLGQSDEQITLTASPEIGLPEDGVDLREYLGQLEMSFIRKALEDAGGVVAHAAHALRMRRTTLVEKMRKYGIQRQEDATES</sequence>
<dbReference type="PANTHER" id="PTHR32071">
    <property type="entry name" value="TRANSCRIPTIONAL REGULATORY PROTEIN"/>
    <property type="match status" value="1"/>
</dbReference>
<dbReference type="PRINTS" id="PR01590">
    <property type="entry name" value="HTHFIS"/>
</dbReference>
<reference evidence="7 8" key="1">
    <citation type="submission" date="2016-09" db="EMBL/GenBank/DDBJ databases">
        <title>Acidihalobacter prosperus V6 (DSM14174).</title>
        <authorList>
            <person name="Khaleque H.N."/>
            <person name="Ramsay J.P."/>
            <person name="Murphy R.J.T."/>
            <person name="Kaksonen A.H."/>
            <person name="Boxall N.J."/>
            <person name="Watkin E.L.J."/>
        </authorList>
    </citation>
    <scope>NUCLEOTIDE SEQUENCE [LARGE SCALE GENOMIC DNA]</scope>
    <source>
        <strain evidence="7 8">V6</strain>
    </source>
</reference>
<dbReference type="Gene3D" id="1.10.10.60">
    <property type="entry name" value="Homeodomain-like"/>
    <property type="match status" value="1"/>
</dbReference>
<dbReference type="Proteomes" id="UP000095342">
    <property type="component" value="Chromosome"/>
</dbReference>
<dbReference type="InterPro" id="IPR003593">
    <property type="entry name" value="AAA+_ATPase"/>
</dbReference>
<dbReference type="InterPro" id="IPR009057">
    <property type="entry name" value="Homeodomain-like_sf"/>
</dbReference>
<evidence type="ECO:0000256" key="5">
    <source>
        <dbReference type="ARBA" id="ARBA00023163"/>
    </source>
</evidence>
<feature type="domain" description="Sigma-54 factor interaction" evidence="6">
    <location>
        <begin position="139"/>
        <end position="367"/>
    </location>
</feature>
<dbReference type="Pfam" id="PF25601">
    <property type="entry name" value="AAA_lid_14"/>
    <property type="match status" value="1"/>
</dbReference>
<dbReference type="Gene3D" id="3.40.50.300">
    <property type="entry name" value="P-loop containing nucleotide triphosphate hydrolases"/>
    <property type="match status" value="1"/>
</dbReference>
<dbReference type="InterPro" id="IPR002078">
    <property type="entry name" value="Sigma_54_int"/>
</dbReference>
<dbReference type="AlphaFoldDB" id="A0A1D8K6M3"/>
<organism evidence="7 8">
    <name type="scientific">Acidihalobacter aeolianus</name>
    <dbReference type="NCBI Taxonomy" id="2792603"/>
    <lineage>
        <taxon>Bacteria</taxon>
        <taxon>Pseudomonadati</taxon>
        <taxon>Pseudomonadota</taxon>
        <taxon>Gammaproteobacteria</taxon>
        <taxon>Chromatiales</taxon>
        <taxon>Ectothiorhodospiraceae</taxon>
        <taxon>Acidihalobacter</taxon>
    </lineage>
</organism>
<dbReference type="RefSeq" id="WP_070072218.1">
    <property type="nucleotide sequence ID" value="NZ_CP017448.1"/>
</dbReference>
<keyword evidence="4" id="KW-0238">DNA-binding</keyword>
<protein>
    <recommendedName>
        <fullName evidence="6">Sigma-54 factor interaction domain-containing protein</fullName>
    </recommendedName>
</protein>
<keyword evidence="2" id="KW-0067">ATP-binding</keyword>
<dbReference type="PROSITE" id="PS50045">
    <property type="entry name" value="SIGMA54_INTERACT_4"/>
    <property type="match status" value="1"/>
</dbReference>
<dbReference type="Pfam" id="PF00158">
    <property type="entry name" value="Sigma54_activat"/>
    <property type="match status" value="1"/>
</dbReference>
<dbReference type="PROSITE" id="PS00675">
    <property type="entry name" value="SIGMA54_INTERACT_1"/>
    <property type="match status" value="1"/>
</dbReference>
<dbReference type="Pfam" id="PF02954">
    <property type="entry name" value="HTH_8"/>
    <property type="match status" value="1"/>
</dbReference>
<keyword evidence="1" id="KW-0547">Nucleotide-binding</keyword>
<accession>A0A1D8K6M3</accession>